<feature type="region of interest" description="Disordered" evidence="1">
    <location>
        <begin position="444"/>
        <end position="553"/>
    </location>
</feature>
<feature type="compositionally biased region" description="Polar residues" evidence="1">
    <location>
        <begin position="66"/>
        <end position="75"/>
    </location>
</feature>
<gene>
    <name evidence="2" type="ORF">BN1204_028150</name>
</gene>
<feature type="compositionally biased region" description="Low complexity" evidence="1">
    <location>
        <begin position="452"/>
        <end position="470"/>
    </location>
</feature>
<feature type="compositionally biased region" description="Low complexity" evidence="1">
    <location>
        <begin position="504"/>
        <end position="519"/>
    </location>
</feature>
<feature type="compositionally biased region" description="Low complexity" evidence="1">
    <location>
        <begin position="159"/>
        <end position="174"/>
    </location>
</feature>
<dbReference type="EMBL" id="LN714482">
    <property type="protein sequence ID" value="CEL67010.1"/>
    <property type="molecule type" value="Genomic_DNA"/>
</dbReference>
<feature type="compositionally biased region" description="Basic residues" evidence="1">
    <location>
        <begin position="252"/>
        <end position="266"/>
    </location>
</feature>
<proteinExistence type="predicted"/>
<feature type="compositionally biased region" description="Low complexity" evidence="1">
    <location>
        <begin position="214"/>
        <end position="251"/>
    </location>
</feature>
<feature type="region of interest" description="Disordered" evidence="1">
    <location>
        <begin position="1"/>
        <end position="283"/>
    </location>
</feature>
<protein>
    <recommendedName>
        <fullName evidence="3">START domain-containing protein</fullName>
    </recommendedName>
</protein>
<reference evidence="2" key="1">
    <citation type="journal article" date="2015" name="PLoS ONE">
        <title>Comprehensive Evaluation of Toxoplasma gondii VEG and Neospora caninum LIV Genomes with Tachyzoite Stage Transcriptome and Proteome Defines Novel Transcript Features.</title>
        <authorList>
            <person name="Ramaprasad A."/>
            <person name="Mourier T."/>
            <person name="Naeem R."/>
            <person name="Malas T.B."/>
            <person name="Moussa E."/>
            <person name="Panigrahi A."/>
            <person name="Vermont S.J."/>
            <person name="Otto T.D."/>
            <person name="Wastling J."/>
            <person name="Pain A."/>
        </authorList>
    </citation>
    <scope>NUCLEOTIDE SEQUENCE</scope>
    <source>
        <strain evidence="2">Liverpool</strain>
    </source>
</reference>
<sequence>MWHAWLPQSLHSWGRRSKAASPSAPSTFEPSPKGAVELRPESPGGTAPSARASSPAEEPEPRPGQSRESGVQGSPRQGPRRSFLSQRVRPWRERSQPTLRGSAPPGDVAADALAGTGDSGSEEGLCAAEMSPAAEPVRVPGDSRSPPPATEDAGEKLFPSETSSGQPPSTGPSPMGAPRLHPELPTALSASLSGRRSVKADGSPSSHATPPDGPNCLPLAGNAPLPAASPAAMRLPVEESGATSASKSSGSCRRHGRPVSRPRTSVRIRPLPADGAADRPHAWSETKCTHAFPPAQLTLPRPPPAWEEEEKAEQLCPLRQASHLTFHVYADMDAYALDRSLPVELSWQERIREAFLSLLPLAHTYGVDRVLRDEDLCRIVFKYFEMQEMFALLDEDSPSHARKPSFFGGLRRSLSHRHRRCSPLSGKAESVASCAETHSSSLFPTRKRKEAGPLGAAAARTAALSAAESPDAGRRPRQAGRKGDSESPNRGTETGAAGPRSEEAGGSAARADDGSASEGGTKKQLLRSRWRAERKRRGEKQAERGQERGDGDYRMARAARLSSEGISEVREAYLLDSRASDSPCCGMHWSPKGGPRVGSPLLEPGSPQEAYRCWRSTGGSGSSHLSGRTGGDSSLTWDQDERIHERRLEAELRKGVAAIFAGNAMGSTLDATPWVLAVDDSPSVRIWNRKYRHSTLLSFRIEGVVDTPLVAVLSVLNEMDMFRDWVPSFSFPVRLGLKDAIRVAQFGRVDQLDIFKIAFPDACLSIWSADDFDATGSYFVRMTTCEAGDKIQGVTVPVPDRGSERLHCEGALVLYPQSPGSVHVQLLWTIDPRVNLPEYLITFLTRVFARSAFHAFRRVCLAATRDSHLRRREARPYLYSFIQGRLDALATSSALYGRHR</sequence>
<evidence type="ECO:0000256" key="1">
    <source>
        <dbReference type="SAM" id="MobiDB-lite"/>
    </source>
</evidence>
<dbReference type="InterPro" id="IPR023393">
    <property type="entry name" value="START-like_dom_sf"/>
</dbReference>
<dbReference type="Gene3D" id="3.30.530.20">
    <property type="match status" value="1"/>
</dbReference>
<feature type="region of interest" description="Disordered" evidence="1">
    <location>
        <begin position="617"/>
        <end position="636"/>
    </location>
</feature>
<evidence type="ECO:0008006" key="3">
    <source>
        <dbReference type="Google" id="ProtNLM"/>
    </source>
</evidence>
<feature type="compositionally biased region" description="Low complexity" evidence="1">
    <location>
        <begin position="42"/>
        <end position="56"/>
    </location>
</feature>
<evidence type="ECO:0000313" key="2">
    <source>
        <dbReference type="EMBL" id="CEL67010.1"/>
    </source>
</evidence>
<dbReference type="AlphaFoldDB" id="A0A0F7UED8"/>
<feature type="compositionally biased region" description="Basic and acidic residues" evidence="1">
    <location>
        <begin position="539"/>
        <end position="553"/>
    </location>
</feature>
<organism evidence="2">
    <name type="scientific">Neospora caninum (strain Liverpool)</name>
    <dbReference type="NCBI Taxonomy" id="572307"/>
    <lineage>
        <taxon>Eukaryota</taxon>
        <taxon>Sar</taxon>
        <taxon>Alveolata</taxon>
        <taxon>Apicomplexa</taxon>
        <taxon>Conoidasida</taxon>
        <taxon>Coccidia</taxon>
        <taxon>Eucoccidiorida</taxon>
        <taxon>Eimeriorina</taxon>
        <taxon>Sarcocystidae</taxon>
        <taxon>Neospora</taxon>
    </lineage>
</organism>
<name>A0A0F7UED8_NEOCL</name>
<dbReference type="SUPFAM" id="SSF55961">
    <property type="entry name" value="Bet v1-like"/>
    <property type="match status" value="1"/>
</dbReference>
<feature type="compositionally biased region" description="Basic residues" evidence="1">
    <location>
        <begin position="524"/>
        <end position="538"/>
    </location>
</feature>
<accession>A0A0F7UED8</accession>